<dbReference type="Pfam" id="PF05635">
    <property type="entry name" value="23S_rRNA_IVP"/>
    <property type="match status" value="1"/>
</dbReference>
<proteinExistence type="predicted"/>
<dbReference type="Proteomes" id="UP000268372">
    <property type="component" value="Unassembled WGS sequence"/>
</dbReference>
<dbReference type="SUPFAM" id="SSF158446">
    <property type="entry name" value="IVS-encoded protein-like"/>
    <property type="match status" value="1"/>
</dbReference>
<protein>
    <submittedName>
        <fullName evidence="1">Four helix bundle protein</fullName>
    </submittedName>
</protein>
<dbReference type="EMBL" id="RQTJ01000002">
    <property type="protein sequence ID" value="RRA96756.1"/>
    <property type="molecule type" value="Genomic_DNA"/>
</dbReference>
<keyword evidence="2" id="KW-1185">Reference proteome</keyword>
<dbReference type="PANTHER" id="PTHR38471:SF2">
    <property type="entry name" value="FOUR HELIX BUNDLE PROTEIN"/>
    <property type="match status" value="1"/>
</dbReference>
<evidence type="ECO:0000313" key="2">
    <source>
        <dbReference type="Proteomes" id="UP000268372"/>
    </source>
</evidence>
<dbReference type="InterPro" id="IPR036583">
    <property type="entry name" value="23S_rRNA_IVS_sf"/>
</dbReference>
<name>A0A3P1B6L2_9FLAO</name>
<dbReference type="RefSeq" id="WP_124898169.1">
    <property type="nucleotide sequence ID" value="NZ_RQTJ01000002.1"/>
</dbReference>
<reference evidence="1 2" key="1">
    <citation type="submission" date="2018-11" db="EMBL/GenBank/DDBJ databases">
        <title>Flavobacterium sp. nov., YIM 102796 draft genome.</title>
        <authorList>
            <person name="Li G."/>
            <person name="Jiang Y."/>
        </authorList>
    </citation>
    <scope>NUCLEOTIDE SEQUENCE [LARGE SCALE GENOMIC DNA]</scope>
    <source>
        <strain evidence="1 2">YIM 102796</strain>
    </source>
</reference>
<dbReference type="NCBIfam" id="TIGR02436">
    <property type="entry name" value="four helix bundle protein"/>
    <property type="match status" value="1"/>
</dbReference>
<dbReference type="OrthoDB" id="9811959at2"/>
<dbReference type="Gene3D" id="1.20.1440.60">
    <property type="entry name" value="23S rRNA-intervening sequence"/>
    <property type="match status" value="1"/>
</dbReference>
<dbReference type="CDD" id="cd16377">
    <property type="entry name" value="23S_rRNA_IVP_like"/>
    <property type="match status" value="1"/>
</dbReference>
<dbReference type="InterPro" id="IPR012657">
    <property type="entry name" value="23S_rRNA-intervening_sequence"/>
</dbReference>
<organism evidence="1 2">
    <name type="scientific">Paenimyroides viscosum</name>
    <dbReference type="NCBI Taxonomy" id="2488729"/>
    <lineage>
        <taxon>Bacteria</taxon>
        <taxon>Pseudomonadati</taxon>
        <taxon>Bacteroidota</taxon>
        <taxon>Flavobacteriia</taxon>
        <taxon>Flavobacteriales</taxon>
        <taxon>Flavobacteriaceae</taxon>
        <taxon>Paenimyroides</taxon>
    </lineage>
</organism>
<dbReference type="AlphaFoldDB" id="A0A3P1B6L2"/>
<gene>
    <name evidence="1" type="ORF">EG242_01595</name>
</gene>
<comment type="caution">
    <text evidence="1">The sequence shown here is derived from an EMBL/GenBank/DDBJ whole genome shotgun (WGS) entry which is preliminary data.</text>
</comment>
<sequence>MYDYRKYTVWQKSHQLVLKTYRLTNNFPKNEQYNLTSQINRAALSIPTNIAEGCGRNGQKEFIRFLNISSGSAAELDYLFLLAKDLNFISDENYVALNEELIEIRKMLFALIQKISSTLT</sequence>
<evidence type="ECO:0000313" key="1">
    <source>
        <dbReference type="EMBL" id="RRA96756.1"/>
    </source>
</evidence>
<accession>A0A3P1B6L2</accession>
<dbReference type="PANTHER" id="PTHR38471">
    <property type="entry name" value="FOUR HELIX BUNDLE PROTEIN"/>
    <property type="match status" value="1"/>
</dbReference>